<dbReference type="Gene3D" id="3.10.450.160">
    <property type="entry name" value="inner membrane protein cigr"/>
    <property type="match status" value="1"/>
</dbReference>
<keyword evidence="1" id="KW-0732">Signal</keyword>
<sequence length="118" mass="13043">MTRLPYLLASALLAAGMTAAMAQTTVIETTGPTIEIAPEQETVVRRYVIERRPAPIVLERQITVGAELPPDVVLHDFSPEIIETAPSLRDYEYVTTENEILVVDPSTRRVVRVLEAAD</sequence>
<feature type="chain" id="PRO_5042132663" description="DUF1236 domain-containing protein" evidence="1">
    <location>
        <begin position="23"/>
        <end position="118"/>
    </location>
</feature>
<accession>A0AAC9JR66</accession>
<dbReference type="AlphaFoldDB" id="A0AAC9JR66"/>
<dbReference type="EMBL" id="CP018095">
    <property type="protein sequence ID" value="APF37726.1"/>
    <property type="molecule type" value="Genomic_DNA"/>
</dbReference>
<evidence type="ECO:0000313" key="2">
    <source>
        <dbReference type="EMBL" id="APF37726.1"/>
    </source>
</evidence>
<dbReference type="RefSeq" id="WP_063185137.1">
    <property type="nucleotide sequence ID" value="NZ_CP018095.1"/>
</dbReference>
<dbReference type="Proteomes" id="UP000182703">
    <property type="component" value="Chromosome"/>
</dbReference>
<protein>
    <recommendedName>
        <fullName evidence="4">DUF1236 domain-containing protein</fullName>
    </recommendedName>
</protein>
<evidence type="ECO:0008006" key="4">
    <source>
        <dbReference type="Google" id="ProtNLM"/>
    </source>
</evidence>
<name>A0AAC9JR66_9HYPH</name>
<evidence type="ECO:0000313" key="3">
    <source>
        <dbReference type="Proteomes" id="UP000182703"/>
    </source>
</evidence>
<organism evidence="2 3">
    <name type="scientific">Chelatococcus daeguensis</name>
    <dbReference type="NCBI Taxonomy" id="444444"/>
    <lineage>
        <taxon>Bacteria</taxon>
        <taxon>Pseudomonadati</taxon>
        <taxon>Pseudomonadota</taxon>
        <taxon>Alphaproteobacteria</taxon>
        <taxon>Hyphomicrobiales</taxon>
        <taxon>Chelatococcaceae</taxon>
        <taxon>Chelatococcus</taxon>
    </lineage>
</organism>
<reference evidence="2 3" key="1">
    <citation type="submission" date="2016-11" db="EMBL/GenBank/DDBJ databases">
        <title>Complete genome sequence of the aerobically denitrifying bacterium Chelatococcus daeguensis TAD1.</title>
        <authorList>
            <person name="Yang Y."/>
            <person name="Huang S."/>
            <person name="Lin E."/>
        </authorList>
    </citation>
    <scope>NUCLEOTIDE SEQUENCE [LARGE SCALE GENOMIC DNA]</scope>
    <source>
        <strain evidence="2 3">TAD1</strain>
    </source>
</reference>
<evidence type="ECO:0000256" key="1">
    <source>
        <dbReference type="SAM" id="SignalP"/>
    </source>
</evidence>
<keyword evidence="3" id="KW-1185">Reference proteome</keyword>
<proteinExistence type="predicted"/>
<dbReference type="InterPro" id="IPR009642">
    <property type="entry name" value="DUF1236"/>
</dbReference>
<dbReference type="Pfam" id="PF06823">
    <property type="entry name" value="DUF1236"/>
    <property type="match status" value="1"/>
</dbReference>
<gene>
    <name evidence="2" type="ORF">BOQ54_10625</name>
</gene>
<feature type="signal peptide" evidence="1">
    <location>
        <begin position="1"/>
        <end position="22"/>
    </location>
</feature>
<dbReference type="KEGG" id="cdq:BOQ54_10625"/>